<proteinExistence type="predicted"/>
<feature type="region of interest" description="Disordered" evidence="1">
    <location>
        <begin position="88"/>
        <end position="107"/>
    </location>
</feature>
<feature type="region of interest" description="Disordered" evidence="1">
    <location>
        <begin position="36"/>
        <end position="55"/>
    </location>
</feature>
<dbReference type="PaxDb" id="55529-EKX54875"/>
<reference evidence="2 4" key="1">
    <citation type="journal article" date="2012" name="Nature">
        <title>Algal genomes reveal evolutionary mosaicism and the fate of nucleomorphs.</title>
        <authorList>
            <consortium name="DOE Joint Genome Institute"/>
            <person name="Curtis B.A."/>
            <person name="Tanifuji G."/>
            <person name="Burki F."/>
            <person name="Gruber A."/>
            <person name="Irimia M."/>
            <person name="Maruyama S."/>
            <person name="Arias M.C."/>
            <person name="Ball S.G."/>
            <person name="Gile G.H."/>
            <person name="Hirakawa Y."/>
            <person name="Hopkins J.F."/>
            <person name="Kuo A."/>
            <person name="Rensing S.A."/>
            <person name="Schmutz J."/>
            <person name="Symeonidi A."/>
            <person name="Elias M."/>
            <person name="Eveleigh R.J."/>
            <person name="Herman E.K."/>
            <person name="Klute M.J."/>
            <person name="Nakayama T."/>
            <person name="Obornik M."/>
            <person name="Reyes-Prieto A."/>
            <person name="Armbrust E.V."/>
            <person name="Aves S.J."/>
            <person name="Beiko R.G."/>
            <person name="Coutinho P."/>
            <person name="Dacks J.B."/>
            <person name="Durnford D.G."/>
            <person name="Fast N.M."/>
            <person name="Green B.R."/>
            <person name="Grisdale C.J."/>
            <person name="Hempel F."/>
            <person name="Henrissat B."/>
            <person name="Hoppner M.P."/>
            <person name="Ishida K."/>
            <person name="Kim E."/>
            <person name="Koreny L."/>
            <person name="Kroth P.G."/>
            <person name="Liu Y."/>
            <person name="Malik S.B."/>
            <person name="Maier U.G."/>
            <person name="McRose D."/>
            <person name="Mock T."/>
            <person name="Neilson J.A."/>
            <person name="Onodera N.T."/>
            <person name="Poole A.M."/>
            <person name="Pritham E.J."/>
            <person name="Richards T.A."/>
            <person name="Rocap G."/>
            <person name="Roy S.W."/>
            <person name="Sarai C."/>
            <person name="Schaack S."/>
            <person name="Shirato S."/>
            <person name="Slamovits C.H."/>
            <person name="Spencer D.F."/>
            <person name="Suzuki S."/>
            <person name="Worden A.Z."/>
            <person name="Zauner S."/>
            <person name="Barry K."/>
            <person name="Bell C."/>
            <person name="Bharti A.K."/>
            <person name="Crow J.A."/>
            <person name="Grimwood J."/>
            <person name="Kramer R."/>
            <person name="Lindquist E."/>
            <person name="Lucas S."/>
            <person name="Salamov A."/>
            <person name="McFadden G.I."/>
            <person name="Lane C.E."/>
            <person name="Keeling P.J."/>
            <person name="Gray M.W."/>
            <person name="Grigoriev I.V."/>
            <person name="Archibald J.M."/>
        </authorList>
    </citation>
    <scope>NUCLEOTIDE SEQUENCE</scope>
    <source>
        <strain evidence="2 4">CCMP2712</strain>
    </source>
</reference>
<organism evidence="2">
    <name type="scientific">Guillardia theta (strain CCMP2712)</name>
    <name type="common">Cryptophyte</name>
    <dbReference type="NCBI Taxonomy" id="905079"/>
    <lineage>
        <taxon>Eukaryota</taxon>
        <taxon>Cryptophyceae</taxon>
        <taxon>Pyrenomonadales</taxon>
        <taxon>Geminigeraceae</taxon>
        <taxon>Guillardia</taxon>
    </lineage>
</organism>
<dbReference type="Proteomes" id="UP000011087">
    <property type="component" value="Unassembled WGS sequence"/>
</dbReference>
<evidence type="ECO:0000313" key="4">
    <source>
        <dbReference type="Proteomes" id="UP000011087"/>
    </source>
</evidence>
<keyword evidence="4" id="KW-1185">Reference proteome</keyword>
<dbReference type="KEGG" id="gtt:GUITHDRAFT_99527"/>
<dbReference type="HOGENOM" id="CLU_978093_0_0_1"/>
<evidence type="ECO:0000313" key="3">
    <source>
        <dbReference type="EnsemblProtists" id="EKX54875"/>
    </source>
</evidence>
<evidence type="ECO:0000313" key="2">
    <source>
        <dbReference type="EMBL" id="EKX54875.1"/>
    </source>
</evidence>
<dbReference type="AlphaFoldDB" id="L1K350"/>
<dbReference type="EMBL" id="JH992966">
    <property type="protein sequence ID" value="EKX54875.1"/>
    <property type="molecule type" value="Genomic_DNA"/>
</dbReference>
<accession>L1K350</accession>
<name>L1K350_GUITC</name>
<dbReference type="GeneID" id="17311503"/>
<feature type="compositionally biased region" description="Basic and acidic residues" evidence="1">
    <location>
        <begin position="89"/>
        <end position="107"/>
    </location>
</feature>
<reference evidence="3" key="3">
    <citation type="submission" date="2015-06" db="UniProtKB">
        <authorList>
            <consortium name="EnsemblProtists"/>
        </authorList>
    </citation>
    <scope>IDENTIFICATION</scope>
</reference>
<protein>
    <submittedName>
        <fullName evidence="2 3">Uncharacterized protein</fullName>
    </submittedName>
</protein>
<dbReference type="EnsemblProtists" id="EKX54875">
    <property type="protein sequence ID" value="EKX54875"/>
    <property type="gene ID" value="GUITHDRAFT_99527"/>
</dbReference>
<gene>
    <name evidence="2" type="ORF">GUITHDRAFT_99527</name>
</gene>
<evidence type="ECO:0000256" key="1">
    <source>
        <dbReference type="SAM" id="MobiDB-lite"/>
    </source>
</evidence>
<reference evidence="4" key="2">
    <citation type="submission" date="2012-11" db="EMBL/GenBank/DDBJ databases">
        <authorList>
            <person name="Kuo A."/>
            <person name="Curtis B.A."/>
            <person name="Tanifuji G."/>
            <person name="Burki F."/>
            <person name="Gruber A."/>
            <person name="Irimia M."/>
            <person name="Maruyama S."/>
            <person name="Arias M.C."/>
            <person name="Ball S.G."/>
            <person name="Gile G.H."/>
            <person name="Hirakawa Y."/>
            <person name="Hopkins J.F."/>
            <person name="Rensing S.A."/>
            <person name="Schmutz J."/>
            <person name="Symeonidi A."/>
            <person name="Elias M."/>
            <person name="Eveleigh R.J."/>
            <person name="Herman E.K."/>
            <person name="Klute M.J."/>
            <person name="Nakayama T."/>
            <person name="Obornik M."/>
            <person name="Reyes-Prieto A."/>
            <person name="Armbrust E.V."/>
            <person name="Aves S.J."/>
            <person name="Beiko R.G."/>
            <person name="Coutinho P."/>
            <person name="Dacks J.B."/>
            <person name="Durnford D.G."/>
            <person name="Fast N.M."/>
            <person name="Green B.R."/>
            <person name="Grisdale C."/>
            <person name="Hempe F."/>
            <person name="Henrissat B."/>
            <person name="Hoppner M.P."/>
            <person name="Ishida K.-I."/>
            <person name="Kim E."/>
            <person name="Koreny L."/>
            <person name="Kroth P.G."/>
            <person name="Liu Y."/>
            <person name="Malik S.-B."/>
            <person name="Maier U.G."/>
            <person name="McRose D."/>
            <person name="Mock T."/>
            <person name="Neilson J.A."/>
            <person name="Onodera N.T."/>
            <person name="Poole A.M."/>
            <person name="Pritham E.J."/>
            <person name="Richards T.A."/>
            <person name="Rocap G."/>
            <person name="Roy S.W."/>
            <person name="Sarai C."/>
            <person name="Schaack S."/>
            <person name="Shirato S."/>
            <person name="Slamovits C.H."/>
            <person name="Spencer D.F."/>
            <person name="Suzuki S."/>
            <person name="Worden A.Z."/>
            <person name="Zauner S."/>
            <person name="Barry K."/>
            <person name="Bell C."/>
            <person name="Bharti A.K."/>
            <person name="Crow J.A."/>
            <person name="Grimwood J."/>
            <person name="Kramer R."/>
            <person name="Lindquist E."/>
            <person name="Lucas S."/>
            <person name="Salamov A."/>
            <person name="McFadden G.I."/>
            <person name="Lane C.E."/>
            <person name="Keeling P.J."/>
            <person name="Gray M.W."/>
            <person name="Grigoriev I.V."/>
            <person name="Archibald J.M."/>
        </authorList>
    </citation>
    <scope>NUCLEOTIDE SEQUENCE</scope>
    <source>
        <strain evidence="4">CCMP2712</strain>
    </source>
</reference>
<dbReference type="RefSeq" id="XP_005841855.1">
    <property type="nucleotide sequence ID" value="XM_005841798.1"/>
</dbReference>
<sequence length="285" mass="31242">MARKAGEEAAALLAAREYALSGASLLSMAGGGWEVREQDASPDSLQASPGLQRADRAEISPLKGSLFEVQTSPISKISSSAFPSLVVKSSHESDSRPARSHELGERLIHGRSHEEMLRYLDKNIERGSSAASGSCTPLYSVSDIDVTDQKISETMEAAEKRWVEFLCTPRPRVTFESFHAVHESQNCAHKKNFDFVERPKEPKSDCLVCIKKLESKYIKGSQISVDIIEIGKQAEPIIAKSDKSVSGIAILLESLEGNAIYKVMEKKCVICLVDEVESIKINGFE</sequence>